<sequence length="67" mass="7758">MALVESCCLSYLVVFEIVQPMVLSIKLFLSSPSNNLLMLLLRKRHNDQKATQLKNKDVKMNIKTDRH</sequence>
<dbReference type="EMBL" id="CM015724">
    <property type="protein sequence ID" value="KAF3698383.1"/>
    <property type="molecule type" value="Genomic_DNA"/>
</dbReference>
<gene>
    <name evidence="1" type="ORF">EXN66_Car014064</name>
</gene>
<organism evidence="1 2">
    <name type="scientific">Channa argus</name>
    <name type="common">Northern snakehead</name>
    <name type="synonym">Ophicephalus argus</name>
    <dbReference type="NCBI Taxonomy" id="215402"/>
    <lineage>
        <taxon>Eukaryota</taxon>
        <taxon>Metazoa</taxon>
        <taxon>Chordata</taxon>
        <taxon>Craniata</taxon>
        <taxon>Vertebrata</taxon>
        <taxon>Euteleostomi</taxon>
        <taxon>Actinopterygii</taxon>
        <taxon>Neopterygii</taxon>
        <taxon>Teleostei</taxon>
        <taxon>Neoteleostei</taxon>
        <taxon>Acanthomorphata</taxon>
        <taxon>Anabantaria</taxon>
        <taxon>Anabantiformes</taxon>
        <taxon>Channoidei</taxon>
        <taxon>Channidae</taxon>
        <taxon>Channa</taxon>
    </lineage>
</organism>
<reference evidence="1 2" key="1">
    <citation type="submission" date="2019-02" db="EMBL/GenBank/DDBJ databases">
        <title>Opniocepnalus argus genome.</title>
        <authorList>
            <person name="Zhou C."/>
            <person name="Xiao S."/>
        </authorList>
    </citation>
    <scope>NUCLEOTIDE SEQUENCE [LARGE SCALE GENOMIC DNA]</scope>
    <source>
        <strain evidence="1">OARG1902GOOAL</strain>
        <tissue evidence="1">Muscle</tissue>
    </source>
</reference>
<proteinExistence type="predicted"/>
<protein>
    <submittedName>
        <fullName evidence="1">Uncharacterized protein</fullName>
    </submittedName>
</protein>
<name>A0A6G1Q7S9_CHAAH</name>
<reference evidence="2" key="2">
    <citation type="submission" date="2019-02" db="EMBL/GenBank/DDBJ databases">
        <title>Opniocepnalus argus Var Kimnra genome.</title>
        <authorList>
            <person name="Zhou C."/>
            <person name="Xiao S."/>
        </authorList>
    </citation>
    <scope>NUCLEOTIDE SEQUENCE [LARGE SCALE GENOMIC DNA]</scope>
</reference>
<dbReference type="AlphaFoldDB" id="A0A6G1Q7S9"/>
<evidence type="ECO:0000313" key="2">
    <source>
        <dbReference type="Proteomes" id="UP000503349"/>
    </source>
</evidence>
<keyword evidence="2" id="KW-1185">Reference proteome</keyword>
<evidence type="ECO:0000313" key="1">
    <source>
        <dbReference type="EMBL" id="KAF3698383.1"/>
    </source>
</evidence>
<accession>A0A6G1Q7S9</accession>
<dbReference type="Proteomes" id="UP000503349">
    <property type="component" value="Chromosome 13"/>
</dbReference>